<keyword evidence="1" id="KW-0677">Repeat</keyword>
<keyword evidence="2" id="KW-0802">TPR repeat</keyword>
<dbReference type="AlphaFoldDB" id="A0A6J8AA71"/>
<dbReference type="InterPro" id="IPR019734">
    <property type="entry name" value="TPR_rpt"/>
</dbReference>
<accession>A0A6J8AA71</accession>
<dbReference type="Gene3D" id="3.40.50.300">
    <property type="entry name" value="P-loop containing nucleotide triphosphate hydrolases"/>
    <property type="match status" value="1"/>
</dbReference>
<dbReference type="SUPFAM" id="SSF52540">
    <property type="entry name" value="P-loop containing nucleoside triphosphate hydrolases"/>
    <property type="match status" value="1"/>
</dbReference>
<sequence length="845" mass="97829">MFITEDIGEPGSEDDGRLPFVGRFREREEIKTCFRKRKNRIVQIFGAPCIGKQRLIQQICEELDDENEKEKNSNLHIGQISCKYIRTWENFLEHVIDSLPEDGFSESAKLSENQIIRVIKSHTKPNNYVLLTFTNLDSFIFDKEINVALEKFSDMCSKILRCSSNTFLLLSSEIRLNINVGYKVRYVSLLRLTEPEAISLLRKAAPDTDFADTEREIVNGCHCTPGLVSEAASILMHPDGIIKPKYLANLLCDPKHTLDLFSSNLVAQNEHLRVKIQKLLERLPSSLQSSVHDLMLLQGSFSTEALQAVLGHKKSYETTLQIIPLRDSSVLEFDKETHLFSMNPLLRACIDESPNFSTSDLVRLRFVKFFVDLMVTVDNKLYKDSHKSVVEYFHHDYANMKQLLQQAIHCTEDIFTVLMKAVSEAEELFIKCFPIEQVKDFYNHLLNAAKQFGKPEEISILKMFLAQAMTQMKVDTNRQEVTQLFQEAFKSMSWDHPGYHHMTLLGFLGRFIIRQGKYQKGLRFIQSAIKMKVDGNARVHRRLIEFHVQKALAEVFRENFATAEEALNEALDLAQKEAPYHSAIAIIFNTFGLIMDRSGRDEDKALQWYKSSLQERRKFADISPEILVAPLNNIANQSVKRGNNGYALKLTEEALNIRRKCGWNDYYTGLTLRQKAEIFLVQGKLTSAIQLCDEAYEICVECTPRHFFLNEIIFLRFHCHLPSKDLGAAKDDFKKMMIDRKRYSQNTERGEQTMHILFHALFLYDEDEWDNAYNELQVEVRRLRDLAFKCNDFDKYLHLCSKINEISHIFTSKRVDTNDIHKIKCQELVRKNCKLCTLINVDLLS</sequence>
<evidence type="ECO:0000313" key="3">
    <source>
        <dbReference type="EMBL" id="CAC5364020.1"/>
    </source>
</evidence>
<dbReference type="PANTHER" id="PTHR45641">
    <property type="entry name" value="TETRATRICOPEPTIDE REPEAT PROTEIN (AFU_ORTHOLOGUE AFUA_6G03870)"/>
    <property type="match status" value="1"/>
</dbReference>
<dbReference type="PANTHER" id="PTHR45641:SF19">
    <property type="entry name" value="NEPHROCYSTIN-3"/>
    <property type="match status" value="1"/>
</dbReference>
<dbReference type="SMART" id="SM00028">
    <property type="entry name" value="TPR"/>
    <property type="match status" value="3"/>
</dbReference>
<protein>
    <submittedName>
        <fullName evidence="3">Uncharacterized protein</fullName>
    </submittedName>
</protein>
<evidence type="ECO:0000256" key="2">
    <source>
        <dbReference type="ARBA" id="ARBA00022803"/>
    </source>
</evidence>
<evidence type="ECO:0000313" key="4">
    <source>
        <dbReference type="Proteomes" id="UP000507470"/>
    </source>
</evidence>
<evidence type="ECO:0000256" key="1">
    <source>
        <dbReference type="ARBA" id="ARBA00022737"/>
    </source>
</evidence>
<dbReference type="OrthoDB" id="6105129at2759"/>
<proteinExistence type="predicted"/>
<name>A0A6J8AA71_MYTCO</name>
<dbReference type="InterPro" id="IPR011990">
    <property type="entry name" value="TPR-like_helical_dom_sf"/>
</dbReference>
<dbReference type="Proteomes" id="UP000507470">
    <property type="component" value="Unassembled WGS sequence"/>
</dbReference>
<dbReference type="Gene3D" id="1.25.40.10">
    <property type="entry name" value="Tetratricopeptide repeat domain"/>
    <property type="match status" value="1"/>
</dbReference>
<organism evidence="3 4">
    <name type="scientific">Mytilus coruscus</name>
    <name type="common">Sea mussel</name>
    <dbReference type="NCBI Taxonomy" id="42192"/>
    <lineage>
        <taxon>Eukaryota</taxon>
        <taxon>Metazoa</taxon>
        <taxon>Spiralia</taxon>
        <taxon>Lophotrochozoa</taxon>
        <taxon>Mollusca</taxon>
        <taxon>Bivalvia</taxon>
        <taxon>Autobranchia</taxon>
        <taxon>Pteriomorphia</taxon>
        <taxon>Mytilida</taxon>
        <taxon>Mytiloidea</taxon>
        <taxon>Mytilidae</taxon>
        <taxon>Mytilinae</taxon>
        <taxon>Mytilus</taxon>
    </lineage>
</organism>
<reference evidence="3 4" key="1">
    <citation type="submission" date="2020-06" db="EMBL/GenBank/DDBJ databases">
        <authorList>
            <person name="Li R."/>
            <person name="Bekaert M."/>
        </authorList>
    </citation>
    <scope>NUCLEOTIDE SEQUENCE [LARGE SCALE GENOMIC DNA]</scope>
    <source>
        <strain evidence="4">wild</strain>
    </source>
</reference>
<gene>
    <name evidence="3" type="ORF">MCOR_5221</name>
</gene>
<dbReference type="SUPFAM" id="SSF48452">
    <property type="entry name" value="TPR-like"/>
    <property type="match status" value="1"/>
</dbReference>
<dbReference type="InterPro" id="IPR027417">
    <property type="entry name" value="P-loop_NTPase"/>
</dbReference>
<keyword evidence="4" id="KW-1185">Reference proteome</keyword>
<dbReference type="EMBL" id="CACVKT020000930">
    <property type="protein sequence ID" value="CAC5364020.1"/>
    <property type="molecule type" value="Genomic_DNA"/>
</dbReference>